<organism evidence="7 8">
    <name type="scientific">Selenomonas montiformis</name>
    <dbReference type="NCBI Taxonomy" id="2652285"/>
    <lineage>
        <taxon>Bacteria</taxon>
        <taxon>Bacillati</taxon>
        <taxon>Bacillota</taxon>
        <taxon>Negativicutes</taxon>
        <taxon>Selenomonadales</taxon>
        <taxon>Selenomonadaceae</taxon>
        <taxon>Selenomonas</taxon>
    </lineage>
</organism>
<dbReference type="PANTHER" id="PTHR43649:SF33">
    <property type="entry name" value="POLYGALACTURONAN_RHAMNOGALACTURONAN-BINDING PROTEIN YTCQ"/>
    <property type="match status" value="1"/>
</dbReference>
<dbReference type="RefSeq" id="WP_154621514.1">
    <property type="nucleotide sequence ID" value="NZ_JBQHVT010000004.1"/>
</dbReference>
<keyword evidence="4" id="KW-0564">Palmitate</keyword>
<accession>A0A6I2UZG6</accession>
<dbReference type="Gene3D" id="3.40.190.10">
    <property type="entry name" value="Periplasmic binding protein-like II"/>
    <property type="match status" value="1"/>
</dbReference>
<dbReference type="AlphaFoldDB" id="A0A6I2UZG6"/>
<proteinExistence type="predicted"/>
<feature type="signal peptide" evidence="6">
    <location>
        <begin position="1"/>
        <end position="21"/>
    </location>
</feature>
<dbReference type="InterPro" id="IPR050490">
    <property type="entry name" value="Bact_solute-bd_prot1"/>
</dbReference>
<gene>
    <name evidence="7" type="ORF">FYJ78_11405</name>
</gene>
<keyword evidence="5" id="KW-0449">Lipoprotein</keyword>
<name>A0A6I2UZG6_9FIRM</name>
<dbReference type="PROSITE" id="PS51257">
    <property type="entry name" value="PROKAR_LIPOPROTEIN"/>
    <property type="match status" value="1"/>
</dbReference>
<evidence type="ECO:0000256" key="5">
    <source>
        <dbReference type="ARBA" id="ARBA00023288"/>
    </source>
</evidence>
<protein>
    <submittedName>
        <fullName evidence="7">Sugar ABC transporter substrate-binding protein</fullName>
    </submittedName>
</protein>
<evidence type="ECO:0000256" key="1">
    <source>
        <dbReference type="ARBA" id="ARBA00022475"/>
    </source>
</evidence>
<dbReference type="Proteomes" id="UP000430222">
    <property type="component" value="Unassembled WGS sequence"/>
</dbReference>
<keyword evidence="2 6" id="KW-0732">Signal</keyword>
<evidence type="ECO:0000256" key="2">
    <source>
        <dbReference type="ARBA" id="ARBA00022729"/>
    </source>
</evidence>
<evidence type="ECO:0000313" key="7">
    <source>
        <dbReference type="EMBL" id="MSV25755.1"/>
    </source>
</evidence>
<sequence>MRRMIALLLAVCLLAAGCGQDGPRASVPAGRGRTTIVFWNENAAADRTEYYHELIERFERENPDIQVQYVGLPKKVARLKINTAIATNELPDVCGVQSAWIAEFYNKGVLLNMDPYFEQWDSKDDLLPSVIADNRRLAPDGGLYQLPNTMGLEILWYRSDWFQQQGIDPPSDWESFFADVHKLTDKEHGIYGYTLRGGDGAGLQLMRTMFAYSGYTQFFSADGRCLINDPVHVAFAERYLSLYRQFTPTSDITNGYQEMVAAFDTGTAAMMQHNLGSYGSHKRALQPEQFAPLLLPRSRKGTIVQEANNVDGYSIFRTTKHPEAAWRFVRFLCSAEVQSWWNERIGQIPVSRQALDDDWVSRTPHMRLARQALESDAMRFYVPPMYLPEYRQIVDGSDRYLEQVLMGKLTVQEFLDQWAARFEKAERDYRRQQRETGQ</sequence>
<evidence type="ECO:0000256" key="4">
    <source>
        <dbReference type="ARBA" id="ARBA00023139"/>
    </source>
</evidence>
<dbReference type="Pfam" id="PF01547">
    <property type="entry name" value="SBP_bac_1"/>
    <property type="match status" value="1"/>
</dbReference>
<reference evidence="7 8" key="1">
    <citation type="submission" date="2019-08" db="EMBL/GenBank/DDBJ databases">
        <title>In-depth cultivation of the pig gut microbiome towards novel bacterial diversity and tailored functional studies.</title>
        <authorList>
            <person name="Wylensek D."/>
            <person name="Hitch T.C.A."/>
            <person name="Clavel T."/>
        </authorList>
    </citation>
    <scope>NUCLEOTIDE SEQUENCE [LARGE SCALE GENOMIC DNA]</scope>
    <source>
        <strain evidence="8">WCA-380-WT-3B3</strain>
    </source>
</reference>
<dbReference type="CDD" id="cd13585">
    <property type="entry name" value="PBP2_TMBP_like"/>
    <property type="match status" value="1"/>
</dbReference>
<dbReference type="SUPFAM" id="SSF53850">
    <property type="entry name" value="Periplasmic binding protein-like II"/>
    <property type="match status" value="1"/>
</dbReference>
<dbReference type="PANTHER" id="PTHR43649">
    <property type="entry name" value="ARABINOSE-BINDING PROTEIN-RELATED"/>
    <property type="match status" value="1"/>
</dbReference>
<comment type="caution">
    <text evidence="7">The sequence shown here is derived from an EMBL/GenBank/DDBJ whole genome shotgun (WGS) entry which is preliminary data.</text>
</comment>
<keyword evidence="8" id="KW-1185">Reference proteome</keyword>
<dbReference type="InterPro" id="IPR006059">
    <property type="entry name" value="SBP"/>
</dbReference>
<keyword evidence="3" id="KW-0472">Membrane</keyword>
<feature type="chain" id="PRO_5039377351" evidence="6">
    <location>
        <begin position="22"/>
        <end position="438"/>
    </location>
</feature>
<evidence type="ECO:0000256" key="6">
    <source>
        <dbReference type="SAM" id="SignalP"/>
    </source>
</evidence>
<dbReference type="EMBL" id="VUNL01000015">
    <property type="protein sequence ID" value="MSV25755.1"/>
    <property type="molecule type" value="Genomic_DNA"/>
</dbReference>
<evidence type="ECO:0000256" key="3">
    <source>
        <dbReference type="ARBA" id="ARBA00023136"/>
    </source>
</evidence>
<keyword evidence="1" id="KW-1003">Cell membrane</keyword>
<evidence type="ECO:0000313" key="8">
    <source>
        <dbReference type="Proteomes" id="UP000430222"/>
    </source>
</evidence>